<evidence type="ECO:0000313" key="2">
    <source>
        <dbReference type="EMBL" id="SDL65099.1"/>
    </source>
</evidence>
<dbReference type="Pfam" id="PF04851">
    <property type="entry name" value="ResIII"/>
    <property type="match status" value="1"/>
</dbReference>
<name>A0ABY0QRM8_9FLAO</name>
<dbReference type="InterPro" id="IPR027417">
    <property type="entry name" value="P-loop_NTPase"/>
</dbReference>
<dbReference type="InterPro" id="IPR014001">
    <property type="entry name" value="Helicase_ATP-bd"/>
</dbReference>
<protein>
    <submittedName>
        <fullName evidence="2">Type III restriction enzyme, res subunit</fullName>
    </submittedName>
</protein>
<proteinExistence type="predicted"/>
<dbReference type="SMART" id="SM00487">
    <property type="entry name" value="DEXDc"/>
    <property type="match status" value="1"/>
</dbReference>
<reference evidence="2 3" key="1">
    <citation type="submission" date="2016-10" db="EMBL/GenBank/DDBJ databases">
        <authorList>
            <person name="Varghese N."/>
            <person name="Submissions S."/>
        </authorList>
    </citation>
    <scope>NUCLEOTIDE SEQUENCE [LARGE SCALE GENOMIC DNA]</scope>
    <source>
        <strain evidence="2 3">CGMCC 1.10941</strain>
    </source>
</reference>
<dbReference type="Proteomes" id="UP000199242">
    <property type="component" value="Unassembled WGS sequence"/>
</dbReference>
<dbReference type="EMBL" id="FNHD01000004">
    <property type="protein sequence ID" value="SDL65099.1"/>
    <property type="molecule type" value="Genomic_DNA"/>
</dbReference>
<sequence>MQQIRVEPFNNTPINFKEINASDFDGFNVEGNGKTIIEPHNGYISDSLLDNIDLYKSDTTVINASVGQGKTTAVIKFVEQYYKDKDYIVVIATPFKSLIEQYENKIKEESGLDNFIFNYQDFENGLVSKRNFKSLHEKPIQLITINSLLGNPGEIVLKQSDLKREYYESLIEYANENGKKVILILDEIHESIHNFKESLIFNLFKWHYVIHKNIILSATFNEASKVVIKYLAELTDKNIKILESARHQIEEEKLSDLHLCVYDSYHYKANSQTFESLFIDEGKKYDKIHILSYSQKLAEDIYKSPLGKKLADTFKNFNLCISKNNQPFDKTACNIGTVFKTGISIEDNNCAYFIIMPPKSAYLNIKNKGKLGIFTDGIFNIIQAVARPRAKANIYIIMPSPEKLIKVPQLPENYIKATSLNYLPFDNENNQAAYYDINSQDSLLRLFYTNLRENQESGEQFVTTNQLNIVPIFPDYEKYKLTNGEKFYRNYYEIFGKNLSDYIYWAAWNNQFVNCRLKSIIKASSLFITEDYVQNSFDIYYKSVFSASAFFNMNSDKDCLTKFRSSLFSNNIYFKSSHKEDYSFISQYRNSYFEKQIISFIQRYKRPFNFDIKKIVYPPNGFEYIKENNTWKKKIANDVDISKETYLRLAMLYSNEIDIIPENLKEEEKNLISSYKRLFAYRDILLKEYVILSKKNVEHLPIDKNIKFKPEHQIELQTIIETIKKFDKNIQAFSFLQKTKDLIPVYGLLKDLFFKKNKPTNIFIDLTNKPVKAIKSELLEFPKKEEYINLIYSIDDAWLLQSGNIEWEQKDVIGEYTNDPFYGKY</sequence>
<evidence type="ECO:0000313" key="3">
    <source>
        <dbReference type="Proteomes" id="UP000199242"/>
    </source>
</evidence>
<accession>A0ABY0QRM8</accession>
<comment type="caution">
    <text evidence="2">The sequence shown here is derived from an EMBL/GenBank/DDBJ whole genome shotgun (WGS) entry which is preliminary data.</text>
</comment>
<gene>
    <name evidence="2" type="ORF">SAMN05216273_10435</name>
</gene>
<dbReference type="PROSITE" id="PS51192">
    <property type="entry name" value="HELICASE_ATP_BIND_1"/>
    <property type="match status" value="1"/>
</dbReference>
<dbReference type="Gene3D" id="3.40.50.300">
    <property type="entry name" value="P-loop containing nucleotide triphosphate hydrolases"/>
    <property type="match status" value="1"/>
</dbReference>
<dbReference type="SUPFAM" id="SSF52540">
    <property type="entry name" value="P-loop containing nucleoside triphosphate hydrolases"/>
    <property type="match status" value="1"/>
</dbReference>
<dbReference type="RefSeq" id="WP_089742345.1">
    <property type="nucleotide sequence ID" value="NZ_FNHD01000004.1"/>
</dbReference>
<keyword evidence="3" id="KW-1185">Reference proteome</keyword>
<organism evidence="2 3">
    <name type="scientific">Chryseobacterium taihuense</name>
    <dbReference type="NCBI Taxonomy" id="1141221"/>
    <lineage>
        <taxon>Bacteria</taxon>
        <taxon>Pseudomonadati</taxon>
        <taxon>Bacteroidota</taxon>
        <taxon>Flavobacteriia</taxon>
        <taxon>Flavobacteriales</taxon>
        <taxon>Weeksellaceae</taxon>
        <taxon>Chryseobacterium group</taxon>
        <taxon>Chryseobacterium</taxon>
    </lineage>
</organism>
<evidence type="ECO:0000259" key="1">
    <source>
        <dbReference type="PROSITE" id="PS51192"/>
    </source>
</evidence>
<dbReference type="InterPro" id="IPR006935">
    <property type="entry name" value="Helicase/UvrB_N"/>
</dbReference>
<feature type="domain" description="Helicase ATP-binding" evidence="1">
    <location>
        <begin position="51"/>
        <end position="238"/>
    </location>
</feature>